<accession>A0AAE1P2V9</accession>
<dbReference type="PANTHER" id="PTHR16483">
    <property type="entry name" value="GASTROKINE 1"/>
    <property type="match status" value="1"/>
</dbReference>
<name>A0AAE1P2V9_9EUCA</name>
<comment type="caution">
    <text evidence="2">The sequence shown here is derived from an EMBL/GenBank/DDBJ whole genome shotgun (WGS) entry which is preliminary data.</text>
</comment>
<keyword evidence="3" id="KW-1185">Reference proteome</keyword>
<protein>
    <submittedName>
        <fullName evidence="2">Uncharacterized protein</fullName>
    </submittedName>
</protein>
<organism evidence="2 3">
    <name type="scientific">Petrolisthes manimaculis</name>
    <dbReference type="NCBI Taxonomy" id="1843537"/>
    <lineage>
        <taxon>Eukaryota</taxon>
        <taxon>Metazoa</taxon>
        <taxon>Ecdysozoa</taxon>
        <taxon>Arthropoda</taxon>
        <taxon>Crustacea</taxon>
        <taxon>Multicrustacea</taxon>
        <taxon>Malacostraca</taxon>
        <taxon>Eumalacostraca</taxon>
        <taxon>Eucarida</taxon>
        <taxon>Decapoda</taxon>
        <taxon>Pleocyemata</taxon>
        <taxon>Anomura</taxon>
        <taxon>Galatheoidea</taxon>
        <taxon>Porcellanidae</taxon>
        <taxon>Petrolisthes</taxon>
    </lineage>
</organism>
<keyword evidence="1" id="KW-0732">Signal</keyword>
<evidence type="ECO:0000313" key="2">
    <source>
        <dbReference type="EMBL" id="KAK4301029.1"/>
    </source>
</evidence>
<dbReference type="InterPro" id="IPR051772">
    <property type="entry name" value="Gastrokine"/>
</dbReference>
<dbReference type="AlphaFoldDB" id="A0AAE1P2V9"/>
<feature type="signal peptide" evidence="1">
    <location>
        <begin position="1"/>
        <end position="16"/>
    </location>
</feature>
<dbReference type="Proteomes" id="UP001292094">
    <property type="component" value="Unassembled WGS sequence"/>
</dbReference>
<dbReference type="EMBL" id="JAWZYT010002938">
    <property type="protein sequence ID" value="KAK4301029.1"/>
    <property type="molecule type" value="Genomic_DNA"/>
</dbReference>
<feature type="chain" id="PRO_5041994436" evidence="1">
    <location>
        <begin position="17"/>
        <end position="194"/>
    </location>
</feature>
<evidence type="ECO:0000313" key="3">
    <source>
        <dbReference type="Proteomes" id="UP001292094"/>
    </source>
</evidence>
<reference evidence="2" key="1">
    <citation type="submission" date="2023-11" db="EMBL/GenBank/DDBJ databases">
        <title>Genome assemblies of two species of porcelain crab, Petrolisthes cinctipes and Petrolisthes manimaculis (Anomura: Porcellanidae).</title>
        <authorList>
            <person name="Angst P."/>
        </authorList>
    </citation>
    <scope>NUCLEOTIDE SEQUENCE</scope>
    <source>
        <strain evidence="2">PB745_02</strain>
        <tissue evidence="2">Gill</tissue>
    </source>
</reference>
<sequence length="194" mass="21936">MLLYLTLALFLGLAHSQQEYEMCYSLAAGSEEKCMTVEVNASEKTIHYHMTQDDEFEDVETLEDFNTGFSASRIESQEACQLRALPMSFGDQIAFLKGHQNMSSNVEGYQNVMAVPLDDPEAEVGELLANFCAELPAYKMVVSEGNEEEMRSLEDRQVSVTFRRCYLCFLIAKCFITSITVPTGNTISFFWFFG</sequence>
<evidence type="ECO:0000256" key="1">
    <source>
        <dbReference type="SAM" id="SignalP"/>
    </source>
</evidence>
<proteinExistence type="predicted"/>
<gene>
    <name evidence="2" type="ORF">Pmani_026803</name>
</gene>